<sequence length="163" mass="16962">MRLVPVAAFLALTACAGSADDYPSLAIRDVERIDYAEIGSSDESDVAAPVASQEVIERVAALRAQALADHANFVEAAPVARRLVRAGAGADPTSTARLSAEVAISDLSSLRSQTAIPLADLDAMLVAASIALEPTAEIAEARDAVVRLIAEEDQVLSELRAIL</sequence>
<evidence type="ECO:0000313" key="2">
    <source>
        <dbReference type="EMBL" id="MXO84879.1"/>
    </source>
</evidence>
<proteinExistence type="predicted"/>
<dbReference type="EMBL" id="WTYW01000001">
    <property type="protein sequence ID" value="MXO84879.1"/>
    <property type="molecule type" value="Genomic_DNA"/>
</dbReference>
<gene>
    <name evidence="2" type="ORF">GRI38_02370</name>
</gene>
<keyword evidence="3" id="KW-1185">Reference proteome</keyword>
<name>A0A844ZGN6_9SPHN</name>
<organism evidence="2 3">
    <name type="scientific">Parapontixanthobacter aurantiacus</name>
    <dbReference type="NCBI Taxonomy" id="1463599"/>
    <lineage>
        <taxon>Bacteria</taxon>
        <taxon>Pseudomonadati</taxon>
        <taxon>Pseudomonadota</taxon>
        <taxon>Alphaproteobacteria</taxon>
        <taxon>Sphingomonadales</taxon>
        <taxon>Erythrobacteraceae</taxon>
        <taxon>Parapontixanthobacter</taxon>
    </lineage>
</organism>
<accession>A0A844ZGN6</accession>
<comment type="caution">
    <text evidence="2">The sequence shown here is derived from an EMBL/GenBank/DDBJ whole genome shotgun (WGS) entry which is preliminary data.</text>
</comment>
<feature type="chain" id="PRO_5032933987" evidence="1">
    <location>
        <begin position="20"/>
        <end position="163"/>
    </location>
</feature>
<dbReference type="Proteomes" id="UP000433104">
    <property type="component" value="Unassembled WGS sequence"/>
</dbReference>
<dbReference type="RefSeq" id="WP_160681382.1">
    <property type="nucleotide sequence ID" value="NZ_WTYW01000001.1"/>
</dbReference>
<feature type="signal peptide" evidence="1">
    <location>
        <begin position="1"/>
        <end position="19"/>
    </location>
</feature>
<evidence type="ECO:0000313" key="3">
    <source>
        <dbReference type="Proteomes" id="UP000433104"/>
    </source>
</evidence>
<reference evidence="2 3" key="1">
    <citation type="submission" date="2019-12" db="EMBL/GenBank/DDBJ databases">
        <title>Genomic-based taxomic classification of the family Erythrobacteraceae.</title>
        <authorList>
            <person name="Xu L."/>
        </authorList>
    </citation>
    <scope>NUCLEOTIDE SEQUENCE [LARGE SCALE GENOMIC DNA]</scope>
    <source>
        <strain evidence="2 3">MCCC 1A09962</strain>
    </source>
</reference>
<evidence type="ECO:0000256" key="1">
    <source>
        <dbReference type="SAM" id="SignalP"/>
    </source>
</evidence>
<dbReference type="PROSITE" id="PS51257">
    <property type="entry name" value="PROKAR_LIPOPROTEIN"/>
    <property type="match status" value="1"/>
</dbReference>
<keyword evidence="1" id="KW-0732">Signal</keyword>
<dbReference type="OrthoDB" id="7505503at2"/>
<dbReference type="AlphaFoldDB" id="A0A844ZGN6"/>
<protein>
    <submittedName>
        <fullName evidence="2">Uncharacterized protein</fullName>
    </submittedName>
</protein>